<dbReference type="PANTHER" id="PTHR23086">
    <property type="entry name" value="PHOSPHATIDYLINOSITOL-4-PHOSPHATE 5-KINASE"/>
    <property type="match status" value="1"/>
</dbReference>
<keyword evidence="1" id="KW-0418">Kinase</keyword>
<dbReference type="GO" id="GO:0005524">
    <property type="term" value="F:ATP binding"/>
    <property type="evidence" value="ECO:0007669"/>
    <property type="project" value="UniProtKB-UniRule"/>
</dbReference>
<proteinExistence type="predicted"/>
<dbReference type="GO" id="GO:0005886">
    <property type="term" value="C:plasma membrane"/>
    <property type="evidence" value="ECO:0007669"/>
    <property type="project" value="TreeGrafter"/>
</dbReference>
<dbReference type="PANTHER" id="PTHR23086:SF8">
    <property type="entry name" value="PHOSPHATIDYLINOSITOL 5-PHOSPHATE 4-KINASE, ISOFORM A"/>
    <property type="match status" value="1"/>
</dbReference>
<dbReference type="PROSITE" id="PS51455">
    <property type="entry name" value="PIPK"/>
    <property type="match status" value="1"/>
</dbReference>
<dbReference type="InterPro" id="IPR027484">
    <property type="entry name" value="PInositol-4-P-5-kinase_N"/>
</dbReference>
<evidence type="ECO:0000313" key="4">
    <source>
        <dbReference type="EMBL" id="KAK1736531.1"/>
    </source>
</evidence>
<dbReference type="Gene3D" id="3.30.810.10">
    <property type="entry name" value="2-Layer Sandwich"/>
    <property type="match status" value="1"/>
</dbReference>
<sequence>MVHLPSPDGIASALSLILATLASLRAASRLEQRICNNGSIGLMDGPPILGPKILNRGTNSSTFNGTSLTNGIGSTDGGQVINASPLWEHTEAFRFAAILGLVFDDASLDDDTKSSTFSNVIRNDVLRDDSSTDDDLATAIEAGLCRDTRGGGIAAKRYSETTKRKDDHKSRNAVISISNWFVRELSAPFAAIPAWRRLLRSLRERKEQQNTRKSRWPSLIIEWPRFLLTGKSDNDRFYDPSKLDFDATISSDVRIPCVVDHPTKKKAQSLSLKTVRVKSFAPNTFRDLRNKCFGVSEKEYAKSILNIAENGVRMENEFGEQISRSDDDVTVANLIDTIIHRRRLFRRDGAYMVKTVKKEEAKAFVEMLPKYHRFMSKRVNSQNSLLTRFCGMYSVQSVSEEGGHSSTENEDKWDGGLFSSTRDLSTDIADDERVYVVMNSVFPPQASSFITRRFDLKGSTVGRECSAEEIQTKGANAVLKDLNLKREVQLELEESASDQRKKKQSRYGIHIGSRKKAALLAQLERDVTLLKDCGVLDYSLLVGVADTTLPKRSGGTNQAPSALQHFFRWMDAPMPYYGAGSTKVDGGNLSSIRGTLMGKDVIYYMGVIDFLQPWTVKKDSNEI</sequence>
<dbReference type="EC" id="2.7.1.68" evidence="4"/>
<dbReference type="SUPFAM" id="SSF56104">
    <property type="entry name" value="SAICAR synthase-like"/>
    <property type="match status" value="1"/>
</dbReference>
<evidence type="ECO:0000259" key="3">
    <source>
        <dbReference type="PROSITE" id="PS51455"/>
    </source>
</evidence>
<dbReference type="Pfam" id="PF01504">
    <property type="entry name" value="PIP5K"/>
    <property type="match status" value="1"/>
</dbReference>
<dbReference type="Gene3D" id="3.30.800.10">
    <property type="entry name" value="Phosphatidylinositol Phosphate Kinase II Beta"/>
    <property type="match status" value="1"/>
</dbReference>
<dbReference type="GO" id="GO:0016308">
    <property type="term" value="F:1-phosphatidylinositol-4-phosphate 5-kinase activity"/>
    <property type="evidence" value="ECO:0007669"/>
    <property type="project" value="UniProtKB-EC"/>
</dbReference>
<evidence type="ECO:0000256" key="1">
    <source>
        <dbReference type="PROSITE-ProRule" id="PRU00781"/>
    </source>
</evidence>
<dbReference type="InterPro" id="IPR002498">
    <property type="entry name" value="PInositol-4-P-4/5-kinase_core"/>
</dbReference>
<dbReference type="InterPro" id="IPR023610">
    <property type="entry name" value="PInositol-4/5-P-5/4-kinase"/>
</dbReference>
<keyword evidence="1" id="KW-0067">ATP-binding</keyword>
<keyword evidence="2" id="KW-0732">Signal</keyword>
<protein>
    <submittedName>
        <fullName evidence="4">Phosphatidylinositol-4-phosphate 5-kinase</fullName>
        <ecNumber evidence="4">2.7.1.68</ecNumber>
    </submittedName>
</protein>
<dbReference type="Proteomes" id="UP001224775">
    <property type="component" value="Unassembled WGS sequence"/>
</dbReference>
<dbReference type="SMART" id="SM00330">
    <property type="entry name" value="PIPKc"/>
    <property type="match status" value="1"/>
</dbReference>
<comment type="caution">
    <text evidence="4">The sequence shown here is derived from an EMBL/GenBank/DDBJ whole genome shotgun (WGS) entry which is preliminary data.</text>
</comment>
<dbReference type="CDD" id="cd00139">
    <property type="entry name" value="PIPKc"/>
    <property type="match status" value="1"/>
</dbReference>
<feature type="signal peptide" evidence="2">
    <location>
        <begin position="1"/>
        <end position="26"/>
    </location>
</feature>
<accession>A0AAD8Y070</accession>
<organism evidence="4 5">
    <name type="scientific">Skeletonema marinoi</name>
    <dbReference type="NCBI Taxonomy" id="267567"/>
    <lineage>
        <taxon>Eukaryota</taxon>
        <taxon>Sar</taxon>
        <taxon>Stramenopiles</taxon>
        <taxon>Ochrophyta</taxon>
        <taxon>Bacillariophyta</taxon>
        <taxon>Coscinodiscophyceae</taxon>
        <taxon>Thalassiosirophycidae</taxon>
        <taxon>Thalassiosirales</taxon>
        <taxon>Skeletonemataceae</taxon>
        <taxon>Skeletonema</taxon>
        <taxon>Skeletonema marinoi-dohrnii complex</taxon>
    </lineage>
</organism>
<dbReference type="EMBL" id="JATAAI010000028">
    <property type="protein sequence ID" value="KAK1736531.1"/>
    <property type="molecule type" value="Genomic_DNA"/>
</dbReference>
<gene>
    <name evidence="4" type="ORF">QTG54_012553</name>
</gene>
<feature type="domain" description="PIPK" evidence="3">
    <location>
        <begin position="208"/>
        <end position="623"/>
    </location>
</feature>
<dbReference type="AlphaFoldDB" id="A0AAD8Y070"/>
<keyword evidence="1" id="KW-0547">Nucleotide-binding</keyword>
<keyword evidence="1 4" id="KW-0808">Transferase</keyword>
<evidence type="ECO:0000256" key="2">
    <source>
        <dbReference type="SAM" id="SignalP"/>
    </source>
</evidence>
<keyword evidence="5" id="KW-1185">Reference proteome</keyword>
<reference evidence="4" key="1">
    <citation type="submission" date="2023-06" db="EMBL/GenBank/DDBJ databases">
        <title>Survivors Of The Sea: Transcriptome response of Skeletonema marinoi to long-term dormancy.</title>
        <authorList>
            <person name="Pinder M.I.M."/>
            <person name="Kourtchenko O."/>
            <person name="Robertson E.K."/>
            <person name="Larsson T."/>
            <person name="Maumus F."/>
            <person name="Osuna-Cruz C.M."/>
            <person name="Vancaester E."/>
            <person name="Stenow R."/>
            <person name="Vandepoele K."/>
            <person name="Ploug H."/>
            <person name="Bruchert V."/>
            <person name="Godhe A."/>
            <person name="Topel M."/>
        </authorList>
    </citation>
    <scope>NUCLEOTIDE SEQUENCE</scope>
    <source>
        <strain evidence="4">R05AC</strain>
    </source>
</reference>
<feature type="chain" id="PRO_5041911466" evidence="2">
    <location>
        <begin position="27"/>
        <end position="623"/>
    </location>
</feature>
<evidence type="ECO:0000313" key="5">
    <source>
        <dbReference type="Proteomes" id="UP001224775"/>
    </source>
</evidence>
<dbReference type="InterPro" id="IPR027483">
    <property type="entry name" value="PInositol-4-P-4/5-kinase_C_sf"/>
</dbReference>
<name>A0AAD8Y070_9STRA</name>
<dbReference type="GO" id="GO:0046854">
    <property type="term" value="P:phosphatidylinositol phosphate biosynthetic process"/>
    <property type="evidence" value="ECO:0007669"/>
    <property type="project" value="TreeGrafter"/>
</dbReference>